<protein>
    <submittedName>
        <fullName evidence="1">Uncharacterized protein</fullName>
    </submittedName>
</protein>
<accession>A0ABS3IDX1</accession>
<sequence length="73" mass="7280">MSDSFQKGDAVDAFESGNAIDAAFALEPLSMEFEVAEGGASTVATTYVTSSSNICGCGSGACYEPTGGGPTGW</sequence>
<dbReference type="Proteomes" id="UP000664617">
    <property type="component" value="Unassembled WGS sequence"/>
</dbReference>
<keyword evidence="2" id="KW-1185">Reference proteome</keyword>
<proteinExistence type="predicted"/>
<organism evidence="1 2">
    <name type="scientific">Myceligenerans salitolerans</name>
    <dbReference type="NCBI Taxonomy" id="1230528"/>
    <lineage>
        <taxon>Bacteria</taxon>
        <taxon>Bacillati</taxon>
        <taxon>Actinomycetota</taxon>
        <taxon>Actinomycetes</taxon>
        <taxon>Micrococcales</taxon>
        <taxon>Promicromonosporaceae</taxon>
        <taxon>Myceligenerans</taxon>
    </lineage>
</organism>
<evidence type="ECO:0000313" key="2">
    <source>
        <dbReference type="Proteomes" id="UP000664617"/>
    </source>
</evidence>
<gene>
    <name evidence="1" type="ORF">J0911_14375</name>
</gene>
<dbReference type="EMBL" id="JAFMPK010000047">
    <property type="protein sequence ID" value="MBO0610217.1"/>
    <property type="molecule type" value="Genomic_DNA"/>
</dbReference>
<evidence type="ECO:0000313" key="1">
    <source>
        <dbReference type="EMBL" id="MBO0610217.1"/>
    </source>
</evidence>
<comment type="caution">
    <text evidence="1">The sequence shown here is derived from an EMBL/GenBank/DDBJ whole genome shotgun (WGS) entry which is preliminary data.</text>
</comment>
<dbReference type="RefSeq" id="WP_207276140.1">
    <property type="nucleotide sequence ID" value="NZ_JAFMPK010000047.1"/>
</dbReference>
<reference evidence="2" key="1">
    <citation type="submission" date="2023-07" db="EMBL/GenBank/DDBJ databases">
        <title>Myceligenerans salitolerans sp. nov., a halotolerant actinomycete isolated from a salt lake in Xinjiang, China.</title>
        <authorList>
            <person name="Guan T."/>
        </authorList>
    </citation>
    <scope>NUCLEOTIDE SEQUENCE [LARGE SCALE GENOMIC DNA]</scope>
    <source>
        <strain evidence="2">XHU 5031</strain>
    </source>
</reference>
<name>A0ABS3IDX1_9MICO</name>